<dbReference type="RefSeq" id="WP_011772059.1">
    <property type="nucleotide sequence ID" value="NZ_CP015629.1"/>
</dbReference>
<keyword evidence="3" id="KW-0699">rRNA-binding</keyword>
<feature type="binding site" evidence="3">
    <location>
        <begin position="180"/>
        <end position="188"/>
    </location>
    <ligand>
        <name>GTP</name>
        <dbReference type="ChEBI" id="CHEBI:37565"/>
    </ligand>
</feature>
<keyword evidence="3" id="KW-0378">Hydrolase</keyword>
<reference evidence="6 7" key="1">
    <citation type="submission" date="2016-05" db="EMBL/GenBank/DDBJ databases">
        <title>Chromosome and linear plasmid sequence of a 2015 human isolate of tick-borne relapsing fever spirochete, Borrelia turicatae.</title>
        <authorList>
            <person name="Kingry L.C."/>
            <person name="Dhwani B."/>
            <person name="Replogle A."/>
            <person name="Sexton C."/>
            <person name="Rowe L."/>
            <person name="Stermole B.M."/>
            <person name="Christensen A.M."/>
            <person name="Schriefer M.E."/>
        </authorList>
    </citation>
    <scope>NUCLEOTIDE SEQUENCE [LARGE SCALE GENOMIC DNA]</scope>
    <source>
        <strain evidence="6 7">BTE5EL</strain>
    </source>
</reference>
<dbReference type="GO" id="GO:0042274">
    <property type="term" value="P:ribosomal small subunit biogenesis"/>
    <property type="evidence" value="ECO:0007669"/>
    <property type="project" value="UniProtKB-UniRule"/>
</dbReference>
<keyword evidence="3" id="KW-0963">Cytoplasm</keyword>
<evidence type="ECO:0000256" key="2">
    <source>
        <dbReference type="ARBA" id="ARBA00023134"/>
    </source>
</evidence>
<dbReference type="OMA" id="CLVAAYD"/>
<comment type="subunit">
    <text evidence="3">Monomer. Associates with 30S ribosomal subunit, binds 16S rRNA.</text>
</comment>
<protein>
    <recommendedName>
        <fullName evidence="3">Small ribosomal subunit biogenesis GTPase RsgA</fullName>
        <ecNumber evidence="3">3.6.1.-</ecNumber>
    </recommendedName>
</protein>
<dbReference type="Gene3D" id="1.10.40.50">
    <property type="entry name" value="Probable gtpase engc, domain 3"/>
    <property type="match status" value="1"/>
</dbReference>
<dbReference type="GO" id="GO:0005525">
    <property type="term" value="F:GTP binding"/>
    <property type="evidence" value="ECO:0007669"/>
    <property type="project" value="UniProtKB-UniRule"/>
</dbReference>
<dbReference type="GO" id="GO:0046872">
    <property type="term" value="F:metal ion binding"/>
    <property type="evidence" value="ECO:0007669"/>
    <property type="project" value="UniProtKB-KW"/>
</dbReference>
<feature type="binding site" evidence="3">
    <location>
        <position position="266"/>
    </location>
    <ligand>
        <name>Zn(2+)</name>
        <dbReference type="ChEBI" id="CHEBI:29105"/>
    </ligand>
</feature>
<feature type="binding site" evidence="3">
    <location>
        <position position="268"/>
    </location>
    <ligand>
        <name>Zn(2+)</name>
        <dbReference type="ChEBI" id="CHEBI:29105"/>
    </ligand>
</feature>
<proteinExistence type="inferred from homology"/>
<dbReference type="InterPro" id="IPR027417">
    <property type="entry name" value="P-loop_NTPase"/>
</dbReference>
<dbReference type="Proteomes" id="UP000264231">
    <property type="component" value="Chromosome"/>
</dbReference>
<dbReference type="Gene3D" id="3.40.50.300">
    <property type="entry name" value="P-loop containing nucleotide triphosphate hydrolases"/>
    <property type="match status" value="1"/>
</dbReference>
<keyword evidence="3" id="KW-0690">Ribosome biogenesis</keyword>
<comment type="similarity">
    <text evidence="3">Belongs to the TRAFAC class YlqF/YawG GTPase family. RsgA subfamily.</text>
</comment>
<dbReference type="GO" id="GO:0019843">
    <property type="term" value="F:rRNA binding"/>
    <property type="evidence" value="ECO:0007669"/>
    <property type="project" value="UniProtKB-KW"/>
</dbReference>
<keyword evidence="3" id="KW-0479">Metal-binding</keyword>
<evidence type="ECO:0000313" key="7">
    <source>
        <dbReference type="Proteomes" id="UP000264231"/>
    </source>
</evidence>
<dbReference type="InterPro" id="IPR030378">
    <property type="entry name" value="G_CP_dom"/>
</dbReference>
<feature type="domain" description="CP-type G" evidence="5">
    <location>
        <begin position="80"/>
        <end position="237"/>
    </location>
</feature>
<evidence type="ECO:0000256" key="1">
    <source>
        <dbReference type="ARBA" id="ARBA00022741"/>
    </source>
</evidence>
<comment type="subcellular location">
    <subcellularLocation>
        <location evidence="3">Cytoplasm</location>
    </subcellularLocation>
</comment>
<dbReference type="PANTHER" id="PTHR32120">
    <property type="entry name" value="SMALL RIBOSOMAL SUBUNIT BIOGENESIS GTPASE RSGA"/>
    <property type="match status" value="1"/>
</dbReference>
<comment type="cofactor">
    <cofactor evidence="3">
        <name>Zn(2+)</name>
        <dbReference type="ChEBI" id="CHEBI:29105"/>
    </cofactor>
    <text evidence="3">Binds 1 zinc ion per subunit.</text>
</comment>
<organism evidence="6 7">
    <name type="scientific">Borrelia turicatae</name>
    <dbReference type="NCBI Taxonomy" id="142"/>
    <lineage>
        <taxon>Bacteria</taxon>
        <taxon>Pseudomonadati</taxon>
        <taxon>Spirochaetota</taxon>
        <taxon>Spirochaetia</taxon>
        <taxon>Spirochaetales</taxon>
        <taxon>Borreliaceae</taxon>
        <taxon>Borrelia</taxon>
    </lineage>
</organism>
<dbReference type="PROSITE" id="PS51721">
    <property type="entry name" value="G_CP"/>
    <property type="match status" value="1"/>
</dbReference>
<feature type="binding site" evidence="3">
    <location>
        <position position="274"/>
    </location>
    <ligand>
        <name>Zn(2+)</name>
        <dbReference type="ChEBI" id="CHEBI:29105"/>
    </ligand>
</feature>
<feature type="binding site" evidence="3">
    <location>
        <begin position="129"/>
        <end position="132"/>
    </location>
    <ligand>
        <name>GTP</name>
        <dbReference type="ChEBI" id="CHEBI:37565"/>
    </ligand>
</feature>
<dbReference type="EMBL" id="CP015629">
    <property type="protein sequence ID" value="ANF33607.1"/>
    <property type="molecule type" value="Genomic_DNA"/>
</dbReference>
<keyword evidence="3" id="KW-0694">RNA-binding</keyword>
<keyword evidence="3" id="KW-0862">Zinc</keyword>
<dbReference type="GO" id="GO:0005737">
    <property type="term" value="C:cytoplasm"/>
    <property type="evidence" value="ECO:0007669"/>
    <property type="project" value="UniProtKB-SubCell"/>
</dbReference>
<dbReference type="Pfam" id="PF03193">
    <property type="entry name" value="RsgA_GTPase"/>
    <property type="match status" value="1"/>
</dbReference>
<dbReference type="PROSITE" id="PS50936">
    <property type="entry name" value="ENGC_GTPASE"/>
    <property type="match status" value="1"/>
</dbReference>
<dbReference type="CDD" id="cd01854">
    <property type="entry name" value="YjeQ_EngC"/>
    <property type="match status" value="1"/>
</dbReference>
<dbReference type="NCBIfam" id="TIGR00157">
    <property type="entry name" value="ribosome small subunit-dependent GTPase A"/>
    <property type="match status" value="1"/>
</dbReference>
<dbReference type="SUPFAM" id="SSF52540">
    <property type="entry name" value="P-loop containing nucleoside triphosphate hydrolases"/>
    <property type="match status" value="1"/>
</dbReference>
<dbReference type="PANTHER" id="PTHR32120:SF11">
    <property type="entry name" value="SMALL RIBOSOMAL SUBUNIT BIOGENESIS GTPASE RSGA 1, MITOCHONDRIAL-RELATED"/>
    <property type="match status" value="1"/>
</dbReference>
<dbReference type="AlphaFoldDB" id="A0A172XAR5"/>
<comment type="function">
    <text evidence="3">One of several proteins that assist in the late maturation steps of the functional core of the 30S ribosomal subunit. Helps release RbfA from mature subunits. May play a role in the assembly of ribosomal proteins into the subunit. Circularly permuted GTPase that catalyzes slow GTP hydrolysis, GTPase activity is stimulated by the 30S ribosomal subunit.</text>
</comment>
<feature type="domain" description="EngC GTPase" evidence="4">
    <location>
        <begin position="89"/>
        <end position="235"/>
    </location>
</feature>
<keyword evidence="1 3" id="KW-0547">Nucleotide-binding</keyword>
<feature type="binding site" evidence="3">
    <location>
        <position position="261"/>
    </location>
    <ligand>
        <name>Zn(2+)</name>
        <dbReference type="ChEBI" id="CHEBI:29105"/>
    </ligand>
</feature>
<dbReference type="EC" id="3.6.1.-" evidence="3"/>
<dbReference type="HAMAP" id="MF_01820">
    <property type="entry name" value="GTPase_RsgA"/>
    <property type="match status" value="1"/>
</dbReference>
<gene>
    <name evidence="3" type="primary">rsgA</name>
    <name evidence="6" type="ORF">A7978_00480</name>
</gene>
<evidence type="ECO:0000259" key="4">
    <source>
        <dbReference type="PROSITE" id="PS50936"/>
    </source>
</evidence>
<accession>A0A172XAR5</accession>
<dbReference type="GO" id="GO:0003924">
    <property type="term" value="F:GTPase activity"/>
    <property type="evidence" value="ECO:0007669"/>
    <property type="project" value="UniProtKB-UniRule"/>
</dbReference>
<evidence type="ECO:0000256" key="3">
    <source>
        <dbReference type="HAMAP-Rule" id="MF_01820"/>
    </source>
</evidence>
<evidence type="ECO:0000259" key="5">
    <source>
        <dbReference type="PROSITE" id="PS51721"/>
    </source>
</evidence>
<keyword evidence="2 3" id="KW-0342">GTP-binding</keyword>
<dbReference type="InterPro" id="IPR010914">
    <property type="entry name" value="RsgA_GTPase_dom"/>
</dbReference>
<evidence type="ECO:0000313" key="6">
    <source>
        <dbReference type="EMBL" id="ANF33607.1"/>
    </source>
</evidence>
<dbReference type="InterPro" id="IPR004881">
    <property type="entry name" value="Ribosome_biogen_GTPase_RsgA"/>
</dbReference>
<name>A0A172XAR5_BORTU</name>
<sequence length="313" mass="35810">MNDLRFEILWGVNNIYSIVNVNTNEIYEGVIKGKVLNTQDKEYSPLVPGDFVCGDIYDEGKVYIKERLKRKSVLWRYNKKAALRQVIVSNIDNVLIVSSANLPEIKNSFIDRALVVAEEQGITPIILINKIDEGISTKVDTLIKIYENLGYRVIKTSAITLQGIEEIKEIIKNSRASFVGQSGVGKSSLINEVDLNAAQAINEISYKYSRGRHTTVYAMAFHSDNGVVIDTPGIKEFGIESLEPLKLRYYFREFKDLNDFCRFNSCLHANEPNCFIMNQIGFRISEVRYNSYLKIINELKRYKSYAREIFGKN</sequence>